<comment type="caution">
    <text evidence="1">The sequence shown here is derived from an EMBL/GenBank/DDBJ whole genome shotgun (WGS) entry which is preliminary data.</text>
</comment>
<dbReference type="Proteomes" id="UP000284605">
    <property type="component" value="Unassembled WGS sequence"/>
</dbReference>
<evidence type="ECO:0000313" key="2">
    <source>
        <dbReference type="Proteomes" id="UP000284605"/>
    </source>
</evidence>
<accession>A0A418WAU1</accession>
<dbReference type="EMBL" id="QYUK01000011">
    <property type="protein sequence ID" value="RJF87074.1"/>
    <property type="molecule type" value="Genomic_DNA"/>
</dbReference>
<keyword evidence="2" id="KW-1185">Reference proteome</keyword>
<reference evidence="1 2" key="1">
    <citation type="submission" date="2018-09" db="EMBL/GenBank/DDBJ databases">
        <authorList>
            <person name="Zhu H."/>
        </authorList>
    </citation>
    <scope>NUCLEOTIDE SEQUENCE [LARGE SCALE GENOMIC DNA]</scope>
    <source>
        <strain evidence="1 2">K1W22B-8</strain>
    </source>
</reference>
<proteinExistence type="predicted"/>
<gene>
    <name evidence="1" type="ORF">D3874_08590</name>
</gene>
<sequence>MGPQSITCDWTWGTAQEIKYTACLDEKQQPAPGGPAKIEVGTDGLLRFVESDGSAMTFKRAM</sequence>
<protein>
    <submittedName>
        <fullName evidence="1">Uncharacterized protein</fullName>
    </submittedName>
</protein>
<organism evidence="1 2">
    <name type="scientific">Oleomonas cavernae</name>
    <dbReference type="NCBI Taxonomy" id="2320859"/>
    <lineage>
        <taxon>Bacteria</taxon>
        <taxon>Pseudomonadati</taxon>
        <taxon>Pseudomonadota</taxon>
        <taxon>Alphaproteobacteria</taxon>
        <taxon>Acetobacterales</taxon>
        <taxon>Acetobacteraceae</taxon>
        <taxon>Oleomonas</taxon>
    </lineage>
</organism>
<name>A0A418WAU1_9PROT</name>
<dbReference type="AlphaFoldDB" id="A0A418WAU1"/>
<evidence type="ECO:0000313" key="1">
    <source>
        <dbReference type="EMBL" id="RJF87074.1"/>
    </source>
</evidence>